<dbReference type="EnsemblFungi" id="EJT75772">
    <property type="protein sequence ID" value="EJT75772"/>
    <property type="gene ID" value="GGTG_05702"/>
</dbReference>
<evidence type="ECO:0000313" key="1">
    <source>
        <dbReference type="EMBL" id="EJT75772.1"/>
    </source>
</evidence>
<dbReference type="GeneID" id="20346160"/>
<gene>
    <name evidence="2" type="primary">20346160</name>
    <name evidence="1" type="ORF">GGTG_05702</name>
</gene>
<accession>J3NWP0</accession>
<evidence type="ECO:0000313" key="2">
    <source>
        <dbReference type="EnsemblFungi" id="EJT75772"/>
    </source>
</evidence>
<proteinExistence type="predicted"/>
<reference evidence="2" key="4">
    <citation type="journal article" date="2015" name="G3 (Bethesda)">
        <title>Genome sequences of three phytopathogenic species of the Magnaporthaceae family of fungi.</title>
        <authorList>
            <person name="Okagaki L.H."/>
            <person name="Nunes C.C."/>
            <person name="Sailsbery J."/>
            <person name="Clay B."/>
            <person name="Brown D."/>
            <person name="John T."/>
            <person name="Oh Y."/>
            <person name="Young N."/>
            <person name="Fitzgerald M."/>
            <person name="Haas B.J."/>
            <person name="Zeng Q."/>
            <person name="Young S."/>
            <person name="Adiconis X."/>
            <person name="Fan L."/>
            <person name="Levin J.Z."/>
            <person name="Mitchell T.K."/>
            <person name="Okubara P.A."/>
            <person name="Farman M.L."/>
            <person name="Kohn L.M."/>
            <person name="Birren B."/>
            <person name="Ma L.-J."/>
            <person name="Dean R.A."/>
        </authorList>
    </citation>
    <scope>NUCLEOTIDE SEQUENCE</scope>
    <source>
        <strain evidence="2">R3-111a-1</strain>
    </source>
</reference>
<reference evidence="1" key="3">
    <citation type="submission" date="2010-09" db="EMBL/GenBank/DDBJ databases">
        <title>Annotation of Gaeumannomyces graminis var. tritici R3-111a-1.</title>
        <authorList>
            <consortium name="The Broad Institute Genome Sequencing Platform"/>
            <person name="Ma L.-J."/>
            <person name="Dead R."/>
            <person name="Young S.K."/>
            <person name="Zeng Q."/>
            <person name="Gargeya S."/>
            <person name="Fitzgerald M."/>
            <person name="Haas B."/>
            <person name="Abouelleil A."/>
            <person name="Alvarado L."/>
            <person name="Arachchi H.M."/>
            <person name="Berlin A."/>
            <person name="Brown A."/>
            <person name="Chapman S.B."/>
            <person name="Chen Z."/>
            <person name="Dunbar C."/>
            <person name="Freedman E."/>
            <person name="Gearin G."/>
            <person name="Gellesch M."/>
            <person name="Goldberg J."/>
            <person name="Griggs A."/>
            <person name="Gujja S."/>
            <person name="Heiman D."/>
            <person name="Howarth C."/>
            <person name="Larson L."/>
            <person name="Lui A."/>
            <person name="MacDonald P.J.P."/>
            <person name="Mehta T."/>
            <person name="Montmayeur A."/>
            <person name="Murphy C."/>
            <person name="Neiman D."/>
            <person name="Pearson M."/>
            <person name="Priest M."/>
            <person name="Roberts A."/>
            <person name="Saif S."/>
            <person name="Shea T."/>
            <person name="Shenoy N."/>
            <person name="Sisk P."/>
            <person name="Stolte C."/>
            <person name="Sykes S."/>
            <person name="Yandava C."/>
            <person name="Wortman J."/>
            <person name="Nusbaum C."/>
            <person name="Birren B."/>
        </authorList>
    </citation>
    <scope>NUCLEOTIDE SEQUENCE</scope>
    <source>
        <strain evidence="1">R3-111a-1</strain>
    </source>
</reference>
<dbReference type="RefSeq" id="XP_009221772.1">
    <property type="nucleotide sequence ID" value="XM_009223508.1"/>
</dbReference>
<keyword evidence="3" id="KW-1185">Reference proteome</keyword>
<sequence>MGGSALPQDISSADEGKLLWVLHVELDGVHAQRRSIGQVFTSACLIPKVGCYFVK</sequence>
<dbReference type="AlphaFoldDB" id="J3NWP0"/>
<dbReference type="HOGENOM" id="CLU_3032483_0_0_1"/>
<protein>
    <submittedName>
        <fullName evidence="1 2">Uncharacterized protein</fullName>
    </submittedName>
</protein>
<reference evidence="1" key="2">
    <citation type="submission" date="2010-07" db="EMBL/GenBank/DDBJ databases">
        <authorList>
            <consortium name="The Broad Institute Genome Sequencing Platform"/>
            <consortium name="Broad Institute Genome Sequencing Center for Infectious Disease"/>
            <person name="Ma L.-J."/>
            <person name="Dead R."/>
            <person name="Young S."/>
            <person name="Zeng Q."/>
            <person name="Koehrsen M."/>
            <person name="Alvarado L."/>
            <person name="Berlin A."/>
            <person name="Chapman S.B."/>
            <person name="Chen Z."/>
            <person name="Freedman E."/>
            <person name="Gellesch M."/>
            <person name="Goldberg J."/>
            <person name="Griggs A."/>
            <person name="Gujja S."/>
            <person name="Heilman E.R."/>
            <person name="Heiman D."/>
            <person name="Hepburn T."/>
            <person name="Howarth C."/>
            <person name="Jen D."/>
            <person name="Larson L."/>
            <person name="Mehta T."/>
            <person name="Neiman D."/>
            <person name="Pearson M."/>
            <person name="Roberts A."/>
            <person name="Saif S."/>
            <person name="Shea T."/>
            <person name="Shenoy N."/>
            <person name="Sisk P."/>
            <person name="Stolte C."/>
            <person name="Sykes S."/>
            <person name="Walk T."/>
            <person name="White J."/>
            <person name="Yandava C."/>
            <person name="Haas B."/>
            <person name="Nusbaum C."/>
            <person name="Birren B."/>
        </authorList>
    </citation>
    <scope>NUCLEOTIDE SEQUENCE</scope>
    <source>
        <strain evidence="1">R3-111a-1</strain>
    </source>
</reference>
<reference evidence="2" key="5">
    <citation type="submission" date="2018-04" db="UniProtKB">
        <authorList>
            <consortium name="EnsemblFungi"/>
        </authorList>
    </citation>
    <scope>IDENTIFICATION</scope>
    <source>
        <strain evidence="2">R3-111a-1</strain>
    </source>
</reference>
<dbReference type="Proteomes" id="UP000006039">
    <property type="component" value="Unassembled WGS sequence"/>
</dbReference>
<dbReference type="VEuPathDB" id="FungiDB:GGTG_05702"/>
<reference evidence="3" key="1">
    <citation type="submission" date="2010-07" db="EMBL/GenBank/DDBJ databases">
        <title>The genome sequence of Gaeumannomyces graminis var. tritici strain R3-111a-1.</title>
        <authorList>
            <consortium name="The Broad Institute Genome Sequencing Platform"/>
            <person name="Ma L.-J."/>
            <person name="Dead R."/>
            <person name="Young S."/>
            <person name="Zeng Q."/>
            <person name="Koehrsen M."/>
            <person name="Alvarado L."/>
            <person name="Berlin A."/>
            <person name="Chapman S.B."/>
            <person name="Chen Z."/>
            <person name="Freedman E."/>
            <person name="Gellesch M."/>
            <person name="Goldberg J."/>
            <person name="Griggs A."/>
            <person name="Gujja S."/>
            <person name="Heilman E.R."/>
            <person name="Heiman D."/>
            <person name="Hepburn T."/>
            <person name="Howarth C."/>
            <person name="Jen D."/>
            <person name="Larson L."/>
            <person name="Mehta T."/>
            <person name="Neiman D."/>
            <person name="Pearson M."/>
            <person name="Roberts A."/>
            <person name="Saif S."/>
            <person name="Shea T."/>
            <person name="Shenoy N."/>
            <person name="Sisk P."/>
            <person name="Stolte C."/>
            <person name="Sykes S."/>
            <person name="Walk T."/>
            <person name="White J."/>
            <person name="Yandava C."/>
            <person name="Haas B."/>
            <person name="Nusbaum C."/>
            <person name="Birren B."/>
        </authorList>
    </citation>
    <scope>NUCLEOTIDE SEQUENCE [LARGE SCALE GENOMIC DNA]</scope>
    <source>
        <strain evidence="3">R3-111a-1</strain>
    </source>
</reference>
<evidence type="ECO:0000313" key="3">
    <source>
        <dbReference type="Proteomes" id="UP000006039"/>
    </source>
</evidence>
<name>J3NWP0_GAET3</name>
<dbReference type="EMBL" id="GL385397">
    <property type="protein sequence ID" value="EJT75772.1"/>
    <property type="molecule type" value="Genomic_DNA"/>
</dbReference>
<organism evidence="1">
    <name type="scientific">Gaeumannomyces tritici (strain R3-111a-1)</name>
    <name type="common">Wheat and barley take-all root rot fungus</name>
    <name type="synonym">Gaeumannomyces graminis var. tritici</name>
    <dbReference type="NCBI Taxonomy" id="644352"/>
    <lineage>
        <taxon>Eukaryota</taxon>
        <taxon>Fungi</taxon>
        <taxon>Dikarya</taxon>
        <taxon>Ascomycota</taxon>
        <taxon>Pezizomycotina</taxon>
        <taxon>Sordariomycetes</taxon>
        <taxon>Sordariomycetidae</taxon>
        <taxon>Magnaporthales</taxon>
        <taxon>Magnaporthaceae</taxon>
        <taxon>Gaeumannomyces</taxon>
    </lineage>
</organism>